<name>A0A4Y2Q020_ARAVE</name>
<keyword evidence="4" id="KW-1185">Reference proteome</keyword>
<dbReference type="EMBL" id="BGPR01135914">
    <property type="protein sequence ID" value="GBN56706.1"/>
    <property type="molecule type" value="Genomic_DNA"/>
</dbReference>
<dbReference type="Proteomes" id="UP000499080">
    <property type="component" value="Unassembled WGS sequence"/>
</dbReference>
<dbReference type="AlphaFoldDB" id="A0A4Y2Q020"/>
<feature type="non-terminal residue" evidence="2">
    <location>
        <position position="1"/>
    </location>
</feature>
<evidence type="ECO:0000313" key="3">
    <source>
        <dbReference type="EMBL" id="GBN56706.1"/>
    </source>
</evidence>
<dbReference type="EMBL" id="BGPR01135897">
    <property type="protein sequence ID" value="GBN56672.1"/>
    <property type="molecule type" value="Genomic_DNA"/>
</dbReference>
<gene>
    <name evidence="2" type="ORF">AVEN_15080_1</name>
    <name evidence="3" type="ORF">AVEN_89906_1</name>
</gene>
<sequence>QHQVFITRCHPRNLEPLSDDEDDTGAATPSPIVNTTRRLLGPDIFNVHQTRLHVGSSVESGFEPGSHWSRGRDLTTRPPRPY</sequence>
<evidence type="ECO:0000313" key="2">
    <source>
        <dbReference type="EMBL" id="GBN56672.1"/>
    </source>
</evidence>
<feature type="region of interest" description="Disordered" evidence="1">
    <location>
        <begin position="1"/>
        <end position="34"/>
    </location>
</feature>
<proteinExistence type="predicted"/>
<reference evidence="2 4" key="1">
    <citation type="journal article" date="2019" name="Sci. Rep.">
        <title>Orb-weaving spider Araneus ventricosus genome elucidates the spidroin gene catalogue.</title>
        <authorList>
            <person name="Kono N."/>
            <person name="Nakamura H."/>
            <person name="Ohtoshi R."/>
            <person name="Moran D.A.P."/>
            <person name="Shinohara A."/>
            <person name="Yoshida Y."/>
            <person name="Fujiwara M."/>
            <person name="Mori M."/>
            <person name="Tomita M."/>
            <person name="Arakawa K."/>
        </authorList>
    </citation>
    <scope>NUCLEOTIDE SEQUENCE [LARGE SCALE GENOMIC DNA]</scope>
</reference>
<protein>
    <submittedName>
        <fullName evidence="2">Uncharacterized protein</fullName>
    </submittedName>
</protein>
<organism evidence="2 4">
    <name type="scientific">Araneus ventricosus</name>
    <name type="common">Orbweaver spider</name>
    <name type="synonym">Epeira ventricosa</name>
    <dbReference type="NCBI Taxonomy" id="182803"/>
    <lineage>
        <taxon>Eukaryota</taxon>
        <taxon>Metazoa</taxon>
        <taxon>Ecdysozoa</taxon>
        <taxon>Arthropoda</taxon>
        <taxon>Chelicerata</taxon>
        <taxon>Arachnida</taxon>
        <taxon>Araneae</taxon>
        <taxon>Araneomorphae</taxon>
        <taxon>Entelegynae</taxon>
        <taxon>Araneoidea</taxon>
        <taxon>Araneidae</taxon>
        <taxon>Araneus</taxon>
    </lineage>
</organism>
<accession>A0A4Y2Q020</accession>
<evidence type="ECO:0000256" key="1">
    <source>
        <dbReference type="SAM" id="MobiDB-lite"/>
    </source>
</evidence>
<evidence type="ECO:0000313" key="4">
    <source>
        <dbReference type="Proteomes" id="UP000499080"/>
    </source>
</evidence>
<comment type="caution">
    <text evidence="2">The sequence shown here is derived from an EMBL/GenBank/DDBJ whole genome shotgun (WGS) entry which is preliminary data.</text>
</comment>
<feature type="region of interest" description="Disordered" evidence="1">
    <location>
        <begin position="56"/>
        <end position="82"/>
    </location>
</feature>